<dbReference type="InterPro" id="IPR046532">
    <property type="entry name" value="DUF6597"/>
</dbReference>
<keyword evidence="2 6" id="KW-0238">DNA-binding</keyword>
<protein>
    <submittedName>
        <fullName evidence="6">AraC-like DNA-binding protein</fullName>
    </submittedName>
</protein>
<reference evidence="6 7" key="1">
    <citation type="submission" date="2020-08" db="EMBL/GenBank/DDBJ databases">
        <title>Sequencing the genomes of 1000 actinobacteria strains.</title>
        <authorList>
            <person name="Klenk H.-P."/>
        </authorList>
    </citation>
    <scope>NUCLEOTIDE SEQUENCE [LARGE SCALE GENOMIC DNA]</scope>
    <source>
        <strain evidence="6 7">DSM 28796</strain>
    </source>
</reference>
<evidence type="ECO:0000256" key="4">
    <source>
        <dbReference type="SAM" id="MobiDB-lite"/>
    </source>
</evidence>
<proteinExistence type="predicted"/>
<dbReference type="Proteomes" id="UP000588158">
    <property type="component" value="Unassembled WGS sequence"/>
</dbReference>
<dbReference type="Pfam" id="PF20240">
    <property type="entry name" value="DUF6597"/>
    <property type="match status" value="1"/>
</dbReference>
<dbReference type="PROSITE" id="PS01124">
    <property type="entry name" value="HTH_ARAC_FAMILY_2"/>
    <property type="match status" value="1"/>
</dbReference>
<dbReference type="PANTHER" id="PTHR46796">
    <property type="entry name" value="HTH-TYPE TRANSCRIPTIONAL ACTIVATOR RHAS-RELATED"/>
    <property type="match status" value="1"/>
</dbReference>
<dbReference type="AlphaFoldDB" id="A0A841AB67"/>
<dbReference type="SMART" id="SM00342">
    <property type="entry name" value="HTH_ARAC"/>
    <property type="match status" value="1"/>
</dbReference>
<evidence type="ECO:0000256" key="3">
    <source>
        <dbReference type="ARBA" id="ARBA00023163"/>
    </source>
</evidence>
<keyword evidence="3" id="KW-0804">Transcription</keyword>
<evidence type="ECO:0000256" key="2">
    <source>
        <dbReference type="ARBA" id="ARBA00023125"/>
    </source>
</evidence>
<organism evidence="6 7">
    <name type="scientific">Brachybacterium aquaticum</name>
    <dbReference type="NCBI Taxonomy" id="1432564"/>
    <lineage>
        <taxon>Bacteria</taxon>
        <taxon>Bacillati</taxon>
        <taxon>Actinomycetota</taxon>
        <taxon>Actinomycetes</taxon>
        <taxon>Micrococcales</taxon>
        <taxon>Dermabacteraceae</taxon>
        <taxon>Brachybacterium</taxon>
    </lineage>
</organism>
<keyword evidence="7" id="KW-1185">Reference proteome</keyword>
<keyword evidence="1" id="KW-0805">Transcription regulation</keyword>
<dbReference type="EMBL" id="JACHLZ010000001">
    <property type="protein sequence ID" value="MBB5831187.1"/>
    <property type="molecule type" value="Genomic_DNA"/>
</dbReference>
<evidence type="ECO:0000256" key="1">
    <source>
        <dbReference type="ARBA" id="ARBA00023015"/>
    </source>
</evidence>
<evidence type="ECO:0000313" key="6">
    <source>
        <dbReference type="EMBL" id="MBB5831187.1"/>
    </source>
</evidence>
<feature type="compositionally biased region" description="Low complexity" evidence="4">
    <location>
        <begin position="8"/>
        <end position="22"/>
    </location>
</feature>
<comment type="caution">
    <text evidence="6">The sequence shown here is derived from an EMBL/GenBank/DDBJ whole genome shotgun (WGS) entry which is preliminary data.</text>
</comment>
<dbReference type="Pfam" id="PF12833">
    <property type="entry name" value="HTH_18"/>
    <property type="match status" value="1"/>
</dbReference>
<sequence length="303" mass="33328">MAPARDWTNATGSAGAAGTRPDTPTDDPPSHMYGHVLRPDEFLRRARYDHAEPAPALRRWVDRYWSVTWDLAPGEEHRVATLDDPTIHLTREWGGVRRAEADGGGTWITGPVTRGRFDVTQTGSGGVVGLRFRLGGTRAFTEAEPAEVRDRTVAAADWFGAAMPGGIGAPHAPDATSAAPLLDAWLLSLDPRDPPGHDELLEALAQLEDPGVTSTAELERRVHRSVRSLQRMFSHHLGVGPKRILLRARVQDAIAAIDRRDPRPLPDLAQDLGWFDQSHFIRDVRAATGLTPSAYARTRDREY</sequence>
<evidence type="ECO:0000259" key="5">
    <source>
        <dbReference type="PROSITE" id="PS01124"/>
    </source>
</evidence>
<dbReference type="RefSeq" id="WP_184324698.1">
    <property type="nucleotide sequence ID" value="NZ_JACHLZ010000001.1"/>
</dbReference>
<feature type="region of interest" description="Disordered" evidence="4">
    <location>
        <begin position="1"/>
        <end position="32"/>
    </location>
</feature>
<feature type="domain" description="HTH araC/xylS-type" evidence="5">
    <location>
        <begin position="198"/>
        <end position="298"/>
    </location>
</feature>
<dbReference type="Gene3D" id="1.10.10.60">
    <property type="entry name" value="Homeodomain-like"/>
    <property type="match status" value="1"/>
</dbReference>
<dbReference type="InterPro" id="IPR018060">
    <property type="entry name" value="HTH_AraC"/>
</dbReference>
<gene>
    <name evidence="6" type="ORF">HNR70_001000</name>
</gene>
<dbReference type="InterPro" id="IPR050204">
    <property type="entry name" value="AraC_XylS_family_regulators"/>
</dbReference>
<dbReference type="GO" id="GO:0043565">
    <property type="term" value="F:sequence-specific DNA binding"/>
    <property type="evidence" value="ECO:0007669"/>
    <property type="project" value="InterPro"/>
</dbReference>
<name>A0A841AB67_9MICO</name>
<dbReference type="GO" id="GO:0003700">
    <property type="term" value="F:DNA-binding transcription factor activity"/>
    <property type="evidence" value="ECO:0007669"/>
    <property type="project" value="InterPro"/>
</dbReference>
<evidence type="ECO:0000313" key="7">
    <source>
        <dbReference type="Proteomes" id="UP000588158"/>
    </source>
</evidence>
<accession>A0A841AB67</accession>